<gene>
    <name evidence="1" type="ORF">SCUD_LOCUS20187</name>
</gene>
<reference evidence="3" key="1">
    <citation type="submission" date="2016-06" db="UniProtKB">
        <authorList>
            <consortium name="WormBaseParasite"/>
        </authorList>
    </citation>
    <scope>IDENTIFICATION</scope>
</reference>
<accession>A0A183KYP0</accession>
<dbReference type="Proteomes" id="UP000279833">
    <property type="component" value="Unassembled WGS sequence"/>
</dbReference>
<evidence type="ECO:0000313" key="2">
    <source>
        <dbReference type="Proteomes" id="UP000279833"/>
    </source>
</evidence>
<sequence>MGDVRSRRGADIASDHHLVVANLKMKLKKNPTIYRLKHWSDIGLTANMLHLLFKNSWEEEQVPMEWKEGHLIKIPKQ</sequence>
<name>A0A183KYP0_9TREM</name>
<evidence type="ECO:0000313" key="3">
    <source>
        <dbReference type="WBParaSite" id="SCUD_0002019001-mRNA-1"/>
    </source>
</evidence>
<dbReference type="WBParaSite" id="SCUD_0002019001-mRNA-1">
    <property type="protein sequence ID" value="SCUD_0002019001-mRNA-1"/>
    <property type="gene ID" value="SCUD_0002019001"/>
</dbReference>
<dbReference type="AlphaFoldDB" id="A0A183KYP0"/>
<keyword evidence="2" id="KW-1185">Reference proteome</keyword>
<proteinExistence type="predicted"/>
<reference evidence="1 2" key="2">
    <citation type="submission" date="2018-11" db="EMBL/GenBank/DDBJ databases">
        <authorList>
            <consortium name="Pathogen Informatics"/>
        </authorList>
    </citation>
    <scope>NUCLEOTIDE SEQUENCE [LARGE SCALE GENOMIC DNA]</scope>
    <source>
        <strain evidence="1">Dakar</strain>
        <strain evidence="2">Dakar, Senegal</strain>
    </source>
</reference>
<dbReference type="EMBL" id="UZAK01043816">
    <property type="protein sequence ID" value="VDP71445.1"/>
    <property type="molecule type" value="Genomic_DNA"/>
</dbReference>
<evidence type="ECO:0000313" key="1">
    <source>
        <dbReference type="EMBL" id="VDP71445.1"/>
    </source>
</evidence>
<protein>
    <submittedName>
        <fullName evidence="3">Transposase</fullName>
    </submittedName>
</protein>
<organism evidence="3">
    <name type="scientific">Schistosoma curassoni</name>
    <dbReference type="NCBI Taxonomy" id="6186"/>
    <lineage>
        <taxon>Eukaryota</taxon>
        <taxon>Metazoa</taxon>
        <taxon>Spiralia</taxon>
        <taxon>Lophotrochozoa</taxon>
        <taxon>Platyhelminthes</taxon>
        <taxon>Trematoda</taxon>
        <taxon>Digenea</taxon>
        <taxon>Strigeidida</taxon>
        <taxon>Schistosomatoidea</taxon>
        <taxon>Schistosomatidae</taxon>
        <taxon>Schistosoma</taxon>
    </lineage>
</organism>